<dbReference type="EMBL" id="LAZR01001334">
    <property type="protein sequence ID" value="KKN46367.1"/>
    <property type="molecule type" value="Genomic_DNA"/>
</dbReference>
<feature type="region of interest" description="Disordered" evidence="1">
    <location>
        <begin position="398"/>
        <end position="439"/>
    </location>
</feature>
<feature type="region of interest" description="Disordered" evidence="1">
    <location>
        <begin position="641"/>
        <end position="683"/>
    </location>
</feature>
<feature type="compositionally biased region" description="Basic and acidic residues" evidence="1">
    <location>
        <begin position="668"/>
        <end position="683"/>
    </location>
</feature>
<gene>
    <name evidence="2" type="ORF">LCGC14_0673430</name>
</gene>
<name>A0A0F9RAL7_9ZZZZ</name>
<dbReference type="InterPro" id="IPR009057">
    <property type="entry name" value="Homeodomain-like_sf"/>
</dbReference>
<accession>A0A0F9RAL7</accession>
<feature type="non-terminal residue" evidence="2">
    <location>
        <position position="1"/>
    </location>
</feature>
<evidence type="ECO:0000256" key="1">
    <source>
        <dbReference type="SAM" id="MobiDB-lite"/>
    </source>
</evidence>
<dbReference type="Gene3D" id="3.30.420.10">
    <property type="entry name" value="Ribonuclease H-like superfamily/Ribonuclease H"/>
    <property type="match status" value="1"/>
</dbReference>
<dbReference type="SUPFAM" id="SSF46689">
    <property type="entry name" value="Homeodomain-like"/>
    <property type="match status" value="1"/>
</dbReference>
<dbReference type="InterPro" id="IPR012337">
    <property type="entry name" value="RNaseH-like_sf"/>
</dbReference>
<organism evidence="2">
    <name type="scientific">marine sediment metagenome</name>
    <dbReference type="NCBI Taxonomy" id="412755"/>
    <lineage>
        <taxon>unclassified sequences</taxon>
        <taxon>metagenomes</taxon>
        <taxon>ecological metagenomes</taxon>
    </lineage>
</organism>
<feature type="region of interest" description="Disordered" evidence="1">
    <location>
        <begin position="1"/>
        <end position="26"/>
    </location>
</feature>
<feature type="compositionally biased region" description="Basic and acidic residues" evidence="1">
    <location>
        <begin position="410"/>
        <end position="439"/>
    </location>
</feature>
<dbReference type="AlphaFoldDB" id="A0A0F9RAL7"/>
<dbReference type="SUPFAM" id="SSF53098">
    <property type="entry name" value="Ribonuclease H-like"/>
    <property type="match status" value="1"/>
</dbReference>
<dbReference type="GO" id="GO:0003676">
    <property type="term" value="F:nucleic acid binding"/>
    <property type="evidence" value="ECO:0007669"/>
    <property type="project" value="InterPro"/>
</dbReference>
<comment type="caution">
    <text evidence="2">The sequence shown here is derived from an EMBL/GenBank/DDBJ whole genome shotgun (WGS) entry which is preliminary data.</text>
</comment>
<sequence length="683" mass="77588">PATTPEPGSSRAHQGGGASPGLPTANATALVPLNSAQPAQQEQKTLSLFPCPGLSKQEQQEARALPTKQLQQATSRRVAIKLFISDEAEKGRRLSHEWKKLIGKQAPGIGRIENKQDAIVWVARQEKVGLRTISRWIRQWIDQGLIGLADKSRKDEGRTKLALEQRRHLLKLYDAPQKRKVKECLELLHLEIEVGMIPGPKPSYSACRRFLKRHNPQIIADFTREGDKFFYDHHEPYAVRDISGISPNFWWVADFQQVDVRDRDANEHLGREWRCVIEDIGSAAWVGHSYGPHPSTQLFKSALRMAIQNWGVPGRWHEDGSWEGGHLSLDNGKEFIAKDAVGNIRHFRLAYSEDDELIGFLEVLGLRHPGNLHLCLPNNARGKSWLESSFNRFSRFERRLPGATGNRPHNRPEKLKKEEERHSAFLQGRRPDSPLLKREERRKRTDQFIEVYNWHRRHPERRHIPGQALARVKRSPKPDGAALDILLWYRRRVKAQGDKVSVYFNSVRRTFVDDRLLIASGEYVQVHCDPANPDRALVFQHGKVLCRPRALVPLPQGATEEQLKALGKRQRRLRKQLKAGVEEMRAGIDTLDEAQAVEILAARAAENRRALTTGIEPSPRLALPGYDEAAGLLAEEEPLNPTAGEIQDDDVALPTYGKGADQVFTSRTEAERWKQRENRKNGS</sequence>
<dbReference type="InterPro" id="IPR036397">
    <property type="entry name" value="RNaseH_sf"/>
</dbReference>
<reference evidence="2" key="1">
    <citation type="journal article" date="2015" name="Nature">
        <title>Complex archaea that bridge the gap between prokaryotes and eukaryotes.</title>
        <authorList>
            <person name="Spang A."/>
            <person name="Saw J.H."/>
            <person name="Jorgensen S.L."/>
            <person name="Zaremba-Niedzwiedzka K."/>
            <person name="Martijn J."/>
            <person name="Lind A.E."/>
            <person name="van Eijk R."/>
            <person name="Schleper C."/>
            <person name="Guy L."/>
            <person name="Ettema T.J."/>
        </authorList>
    </citation>
    <scope>NUCLEOTIDE SEQUENCE</scope>
</reference>
<protein>
    <submittedName>
        <fullName evidence="2">Uncharacterized protein</fullName>
    </submittedName>
</protein>
<proteinExistence type="predicted"/>
<evidence type="ECO:0000313" key="2">
    <source>
        <dbReference type="EMBL" id="KKN46367.1"/>
    </source>
</evidence>